<dbReference type="Proteomes" id="UP000501690">
    <property type="component" value="Linkage Group LG5"/>
</dbReference>
<accession>A0A4D6M1I7</accession>
<keyword evidence="2" id="KW-1185">Reference proteome</keyword>
<protein>
    <submittedName>
        <fullName evidence="1">Uncharacterized protein</fullName>
    </submittedName>
</protein>
<gene>
    <name evidence="1" type="ORF">DEO72_LG5g3222</name>
</gene>
<evidence type="ECO:0000313" key="2">
    <source>
        <dbReference type="Proteomes" id="UP000501690"/>
    </source>
</evidence>
<dbReference type="AlphaFoldDB" id="A0A4D6M1I7"/>
<name>A0A4D6M1I7_VIGUN</name>
<dbReference type="EMBL" id="CP039349">
    <property type="protein sequence ID" value="QCD95129.1"/>
    <property type="molecule type" value="Genomic_DNA"/>
</dbReference>
<sequence length="60" mass="6871">MRKRDDDIKPIKVAVCDNGVRRCGLQLQWVSFELWQLHEPPSIVVCSEQPPKAPFYASST</sequence>
<reference evidence="1 2" key="1">
    <citation type="submission" date="2019-04" db="EMBL/GenBank/DDBJ databases">
        <title>An improved genome assembly and genetic linkage map for asparagus bean, Vigna unguiculata ssp. sesquipedialis.</title>
        <authorList>
            <person name="Xia Q."/>
            <person name="Zhang R."/>
            <person name="Dong Y."/>
        </authorList>
    </citation>
    <scope>NUCLEOTIDE SEQUENCE [LARGE SCALE GENOMIC DNA]</scope>
    <source>
        <tissue evidence="1">Leaf</tissue>
    </source>
</reference>
<organism evidence="1 2">
    <name type="scientific">Vigna unguiculata</name>
    <name type="common">Cowpea</name>
    <dbReference type="NCBI Taxonomy" id="3917"/>
    <lineage>
        <taxon>Eukaryota</taxon>
        <taxon>Viridiplantae</taxon>
        <taxon>Streptophyta</taxon>
        <taxon>Embryophyta</taxon>
        <taxon>Tracheophyta</taxon>
        <taxon>Spermatophyta</taxon>
        <taxon>Magnoliopsida</taxon>
        <taxon>eudicotyledons</taxon>
        <taxon>Gunneridae</taxon>
        <taxon>Pentapetalae</taxon>
        <taxon>rosids</taxon>
        <taxon>fabids</taxon>
        <taxon>Fabales</taxon>
        <taxon>Fabaceae</taxon>
        <taxon>Papilionoideae</taxon>
        <taxon>50 kb inversion clade</taxon>
        <taxon>NPAAA clade</taxon>
        <taxon>indigoferoid/millettioid clade</taxon>
        <taxon>Phaseoleae</taxon>
        <taxon>Vigna</taxon>
    </lineage>
</organism>
<evidence type="ECO:0000313" key="1">
    <source>
        <dbReference type="EMBL" id="QCD95129.1"/>
    </source>
</evidence>
<proteinExistence type="predicted"/>